<dbReference type="PANTHER" id="PTHR43135:SF3">
    <property type="entry name" value="ALPHA-D-RIBOSE 1-METHYLPHOSPHONATE 5-TRIPHOSPHATE DIPHOSPHATASE"/>
    <property type="match status" value="1"/>
</dbReference>
<dbReference type="PANTHER" id="PTHR43135">
    <property type="entry name" value="ALPHA-D-RIBOSE 1-METHYLPHOSPHONATE 5-TRIPHOSPHATE DIPHOSPHATASE"/>
    <property type="match status" value="1"/>
</dbReference>
<protein>
    <recommendedName>
        <fullName evidence="2">Amidohydrolase-related domain-containing protein</fullName>
    </recommendedName>
</protein>
<feature type="domain" description="Amidohydrolase-related" evidence="2">
    <location>
        <begin position="1339"/>
        <end position="1672"/>
    </location>
</feature>
<feature type="domain" description="Amidohydrolase-related" evidence="2">
    <location>
        <begin position="873"/>
        <end position="1182"/>
    </location>
</feature>
<name>A0A1X6NDW8_9APHY</name>
<accession>A0A1X6NDW8</accession>
<dbReference type="InterPro" id="IPR051781">
    <property type="entry name" value="Metallo-dep_Hydrolase"/>
</dbReference>
<evidence type="ECO:0000259" key="2">
    <source>
        <dbReference type="Pfam" id="PF01979"/>
    </source>
</evidence>
<evidence type="ECO:0000313" key="4">
    <source>
        <dbReference type="Proteomes" id="UP000194127"/>
    </source>
</evidence>
<dbReference type="EMBL" id="KZ110591">
    <property type="protein sequence ID" value="OSX66831.1"/>
    <property type="molecule type" value="Genomic_DNA"/>
</dbReference>
<evidence type="ECO:0000313" key="3">
    <source>
        <dbReference type="EMBL" id="OSX66831.1"/>
    </source>
</evidence>
<dbReference type="RefSeq" id="XP_024343625.1">
    <property type="nucleotide sequence ID" value="XM_024478048.1"/>
</dbReference>
<feature type="region of interest" description="Disordered" evidence="1">
    <location>
        <begin position="641"/>
        <end position="685"/>
    </location>
</feature>
<reference evidence="3 4" key="1">
    <citation type="submission" date="2017-04" db="EMBL/GenBank/DDBJ databases">
        <title>Genome Sequence of the Model Brown-Rot Fungus Postia placenta SB12.</title>
        <authorList>
            <consortium name="DOE Joint Genome Institute"/>
            <person name="Gaskell J."/>
            <person name="Kersten P."/>
            <person name="Larrondo L.F."/>
            <person name="Canessa P."/>
            <person name="Martinez D."/>
            <person name="Hibbett D."/>
            <person name="Schmoll M."/>
            <person name="Kubicek C.P."/>
            <person name="Martinez A.T."/>
            <person name="Yadav J."/>
            <person name="Master E."/>
            <person name="Magnuson J.K."/>
            <person name="James T."/>
            <person name="Yaver D."/>
            <person name="Berka R."/>
            <person name="Labutti K."/>
            <person name="Lipzen A."/>
            <person name="Aerts A."/>
            <person name="Barry K."/>
            <person name="Henrissat B."/>
            <person name="Blanchette R."/>
            <person name="Grigoriev I."/>
            <person name="Cullen D."/>
        </authorList>
    </citation>
    <scope>NUCLEOTIDE SEQUENCE [LARGE SCALE GENOMIC DNA]</scope>
    <source>
        <strain evidence="3 4">MAD-698-R-SB12</strain>
    </source>
</reference>
<dbReference type="InterPro" id="IPR032466">
    <property type="entry name" value="Metal_Hydrolase"/>
</dbReference>
<proteinExistence type="predicted"/>
<sequence>MCPREQGHWEGEDDGEGSGMAGCRGSRRARRGMTLEGRLASARADGGGRAAQATHWAPDGLCTGQGGDDDMAVLPRDDKAGIGGTGAHAGSHGSRTFPIWGGEDPAGGMNWAHPESSLICLFPQEVLALVAFHLSTHHPLGPPSHLLPLLSTCRHFYFSLASHNAQPLYAAIFEHRFDWRASVRRLGERTKRPTYQTLQLKKVSRMLGRVKQGDVRSSHLEADFWTAFLMCLENDGRNAVQLDHAGLDALVINYLRTRLYEGREKTSGWPAEITLNALALWLFWFRLTDAKIAAMPTDQRNEISDLVRPYVLTALRYPVFHAPDNHFELPLPEQLREQPPWLLTTPHGFYPLYRDPDALAEHLAHFAMPLTLAAPLIALGAQLIYTALHETPLPYSPGQPENRAHSLQLNRHYIHPTRADVDEANAKPSVVPPSRGDWDWYAGLSAEQRVIEDGRTMRPDLTSASAKWDRDFARLVFCFDPYNYPSLKPSMWTHGTLTGLWRGRLLVPEVTGYFNLIHSQEFPPTFAYDHPRLFTSPLYMNLREHHCVNPEAPAASGGEPEGFDDGICNAWFPVDTTFYEEREKGELRVVHTDSGTDSCYTTWMPGRPNGHSEDTCTLCERRREDHEMEVVARARIAARTAEHVDAAQEAADEEEPEERPREEVGSDPPSPPEDPMDQVAAARQAATEALGTDADEVLREVVEESSDEDMDSEEDEYASTNEDDVEEYIEAECTGVSDIIITGETLQRHGEAWNHYRFYGRVREWDGLVALVRVPMFERDLGTYIFRGYIIGGTNFVGRWRAWTKTLDRVPLEGPFTMTRRLFDPYSLELLRNQVITVSPECGLILDVRRYSNDEPTDVNWSDPQEVDLRHATVLPGFVDAHVHIFLHAYSDVSWNDQVTGESFVERTVRATLHARRTLMAGYTAVRDLGTEGLDEADIHLRKLLSGPNPMIHGPRYFCANRALATTNTYGPKSRLHLNQDGVDGITGAEVVDGEVECIKAVRRQIGAGADWIKRMADVSTAAGLADIATFSQKELNTIIATSHQLGVKVAAHCMSWTVNGTVVSSGPGFHTVEHGYHMSFYDEVTEQWNGDSTSTGDIRTFWIPTLAAYYSMSSGNPQRWESSKQAFRRALRAGVENIACGGDTGVFDHGENALEMKLMVRLGADWRKVLRWSTLHGWECIRSMAWEGPTGKARLERVGDLREDARKVGYNEVPFGAVRRGFAADIIATTGNLEDDFEHAVDKSAITFVMKGGSVYKRDGRELLHIAPTGNTRRQSDNMKIYAGKMFDVYSLELLENRVIIVSPDSGLILDVKPYTQSEAATANFSDPQIIDLRNTAVLPGFVDVHVHFFLHPYSEVSWDDQLTKESLVERTVRATLHAKRTLMAGYTAVRDLGTEGAGDADIQLRKCMSGPNALIPGPRYFCANRAIVTTGSYGPKSKINLNQEGIEGITGAEVADGEVECVKAVRRQVGAGADWIKVCTAAGCQEPTWRYSAYMTDYRFRSRMADVSSAVSKASITTFSNKELDALISTANQLGVKVAAHSAHWHARADNGISSGPGVHTIEHGYNMIFDDDTITALREDAPQSLSKTFWVPTLAAYYTMGQGKGEVWESAAKAFRRALDKGIESIVCGGDTGVFAHGDNALEMKLMARIGADWRKVLRWGTLGGWQCIRSMAWEGHDGVARLARVDNLEEDVRLVGDNEVPFGAIRRGFAADIIATNGDLVNNFENAVDKTAIVFVMKGGKVYKRDGRGLV</sequence>
<dbReference type="GO" id="GO:0016810">
    <property type="term" value="F:hydrolase activity, acting on carbon-nitrogen (but not peptide) bonds"/>
    <property type="evidence" value="ECO:0007669"/>
    <property type="project" value="InterPro"/>
</dbReference>
<dbReference type="OrthoDB" id="5595695at2759"/>
<dbReference type="SUPFAM" id="SSF51338">
    <property type="entry name" value="Composite domain of metallo-dependent hydrolases"/>
    <property type="match status" value="2"/>
</dbReference>
<feature type="compositionally biased region" description="Basic and acidic residues" evidence="1">
    <location>
        <begin position="1"/>
        <end position="10"/>
    </location>
</feature>
<feature type="region of interest" description="Disordered" evidence="1">
    <location>
        <begin position="1"/>
        <end position="35"/>
    </location>
</feature>
<dbReference type="STRING" id="670580.A0A1X6NDW8"/>
<dbReference type="Gene3D" id="2.30.40.10">
    <property type="entry name" value="Urease, subunit C, domain 1"/>
    <property type="match status" value="3"/>
</dbReference>
<evidence type="ECO:0000256" key="1">
    <source>
        <dbReference type="SAM" id="MobiDB-lite"/>
    </source>
</evidence>
<dbReference type="InterPro" id="IPR011059">
    <property type="entry name" value="Metal-dep_hydrolase_composite"/>
</dbReference>
<dbReference type="SUPFAM" id="SSF51556">
    <property type="entry name" value="Metallo-dependent hydrolases"/>
    <property type="match status" value="2"/>
</dbReference>
<feature type="compositionally biased region" description="Acidic residues" evidence="1">
    <location>
        <begin position="703"/>
        <end position="723"/>
    </location>
</feature>
<feature type="region of interest" description="Disordered" evidence="1">
    <location>
        <begin position="702"/>
        <end position="723"/>
    </location>
</feature>
<keyword evidence="4" id="KW-1185">Reference proteome</keyword>
<dbReference type="Proteomes" id="UP000194127">
    <property type="component" value="Unassembled WGS sequence"/>
</dbReference>
<dbReference type="GeneID" id="36322998"/>
<dbReference type="InterPro" id="IPR006680">
    <property type="entry name" value="Amidohydro-rel"/>
</dbReference>
<dbReference type="Gene3D" id="3.20.20.140">
    <property type="entry name" value="Metal-dependent hydrolases"/>
    <property type="match status" value="2"/>
</dbReference>
<organism evidence="3 4">
    <name type="scientific">Postia placenta MAD-698-R-SB12</name>
    <dbReference type="NCBI Taxonomy" id="670580"/>
    <lineage>
        <taxon>Eukaryota</taxon>
        <taxon>Fungi</taxon>
        <taxon>Dikarya</taxon>
        <taxon>Basidiomycota</taxon>
        <taxon>Agaricomycotina</taxon>
        <taxon>Agaricomycetes</taxon>
        <taxon>Polyporales</taxon>
        <taxon>Adustoporiaceae</taxon>
        <taxon>Rhodonia</taxon>
    </lineage>
</organism>
<gene>
    <name evidence="3" type="ORF">POSPLADRAFT_1042140</name>
</gene>
<dbReference type="Pfam" id="PF01979">
    <property type="entry name" value="Amidohydro_1"/>
    <property type="match status" value="2"/>
</dbReference>